<dbReference type="GO" id="GO:0003677">
    <property type="term" value="F:DNA binding"/>
    <property type="evidence" value="ECO:0007669"/>
    <property type="project" value="UniProtKB-KW"/>
</dbReference>
<dbReference type="OrthoDB" id="6910240at2"/>
<accession>D9SDF3</accession>
<dbReference type="GO" id="GO:0006310">
    <property type="term" value="P:DNA recombination"/>
    <property type="evidence" value="ECO:0007669"/>
    <property type="project" value="UniProtKB-KW"/>
</dbReference>
<organism evidence="3 4">
    <name type="scientific">Gallionella capsiferriformans (strain ES-2)</name>
    <name type="common">Gallionella ferruginea capsiferriformans (strain ES-2)</name>
    <dbReference type="NCBI Taxonomy" id="395494"/>
    <lineage>
        <taxon>Bacteria</taxon>
        <taxon>Pseudomonadati</taxon>
        <taxon>Pseudomonadota</taxon>
        <taxon>Betaproteobacteria</taxon>
        <taxon>Nitrosomonadales</taxon>
        <taxon>Gallionellaceae</taxon>
        <taxon>Gallionella</taxon>
    </lineage>
</organism>
<protein>
    <recommendedName>
        <fullName evidence="5">Core-binding (CB) domain-containing protein</fullName>
    </recommendedName>
</protein>
<keyword evidence="2" id="KW-0233">DNA recombination</keyword>
<dbReference type="EMBL" id="CP002159">
    <property type="protein sequence ID" value="ADL56751.1"/>
    <property type="molecule type" value="Genomic_DNA"/>
</dbReference>
<name>D9SDF3_GALCS</name>
<keyword evidence="1" id="KW-0238">DNA-binding</keyword>
<dbReference type="eggNOG" id="COG0582">
    <property type="taxonomic scope" value="Bacteria"/>
</dbReference>
<dbReference type="AlphaFoldDB" id="D9SDF3"/>
<dbReference type="HOGENOM" id="CLU_582224_0_0_4"/>
<keyword evidence="4" id="KW-1185">Reference proteome</keyword>
<dbReference type="InterPro" id="IPR013762">
    <property type="entry name" value="Integrase-like_cat_sf"/>
</dbReference>
<sequence length="460" mass="52657">MNYSYRVIYSEMNTLTGAGYGKVARLPCIFDSRPSYHRGGSRYLQDRGLGLWDMEYRGGKEIQPPPASISMKNYAHRLANFLEWCDVRTLDPMKVEYASDLIGRYQKEMVQGIWSRGNSGLSERTINSRVDTAVEFLTWATDKGMRSPMEVATVTRTFLRGSATSSVSHLPVQVKVRKGKLRESKRRLGFPDEKIIAVWLAEIFNKELVGPTEGLICEMILETALRETEAACFRVDTLPRNQGDWKIPNPNAAIENQAVLVEVRYGTKGHEYGLNHGDKIGPLGTIRIPMPLALKLHQYRETVRPKALSVAIRQGRTAAEQRRIRDDTVHLFINPRTGRRYSGGNIYDIWRSVERPKGWSPHLARDFWACSLLWRRIEDQRKLLEYALRTNVDDSILTALQSNALAVIQLEIQPQLRHRSKETTMIYLQWLADRLGVNLNLHKNWVEQLSEGSNDEGECE</sequence>
<dbReference type="GO" id="GO:0015074">
    <property type="term" value="P:DNA integration"/>
    <property type="evidence" value="ECO:0007669"/>
    <property type="project" value="InterPro"/>
</dbReference>
<evidence type="ECO:0000256" key="2">
    <source>
        <dbReference type="ARBA" id="ARBA00023172"/>
    </source>
</evidence>
<dbReference type="InterPro" id="IPR011010">
    <property type="entry name" value="DNA_brk_join_enz"/>
</dbReference>
<evidence type="ECO:0000256" key="1">
    <source>
        <dbReference type="ARBA" id="ARBA00023125"/>
    </source>
</evidence>
<evidence type="ECO:0000313" key="3">
    <source>
        <dbReference type="EMBL" id="ADL56751.1"/>
    </source>
</evidence>
<dbReference type="Gene3D" id="1.10.443.10">
    <property type="entry name" value="Intergrase catalytic core"/>
    <property type="match status" value="1"/>
</dbReference>
<evidence type="ECO:0000313" key="4">
    <source>
        <dbReference type="Proteomes" id="UP000001235"/>
    </source>
</evidence>
<reference evidence="3 4" key="1">
    <citation type="submission" date="2010-08" db="EMBL/GenBank/DDBJ databases">
        <title>Complete sequence of Gallionella capsiferriformans ES-2.</title>
        <authorList>
            <consortium name="US DOE Joint Genome Institute"/>
            <person name="Lucas S."/>
            <person name="Copeland A."/>
            <person name="Lapidus A."/>
            <person name="Cheng J.-F."/>
            <person name="Bruce D."/>
            <person name="Goodwin L."/>
            <person name="Pitluck S."/>
            <person name="Chertkov O."/>
            <person name="Davenport K.W."/>
            <person name="Detter J.C."/>
            <person name="Han C."/>
            <person name="Tapia R."/>
            <person name="Land M."/>
            <person name="Hauser L."/>
            <person name="Chang Y.-J."/>
            <person name="Jeffries C."/>
            <person name="Kyrpides N."/>
            <person name="Ivanova N."/>
            <person name="Mikhailova N."/>
            <person name="Shelobolina E.S."/>
            <person name="Picardal F."/>
            <person name="Roden E."/>
            <person name="Emerson D."/>
            <person name="Woyke T."/>
        </authorList>
    </citation>
    <scope>NUCLEOTIDE SEQUENCE [LARGE SCALE GENOMIC DNA]</scope>
    <source>
        <strain evidence="3 4">ES-2</strain>
    </source>
</reference>
<dbReference type="Proteomes" id="UP000001235">
    <property type="component" value="Chromosome"/>
</dbReference>
<gene>
    <name evidence="3" type="ordered locus">Galf_2756</name>
</gene>
<dbReference type="KEGG" id="gca:Galf_2756"/>
<dbReference type="InterPro" id="IPR010998">
    <property type="entry name" value="Integrase_recombinase_N"/>
</dbReference>
<dbReference type="STRING" id="395494.Galf_2756"/>
<dbReference type="Gene3D" id="1.10.150.130">
    <property type="match status" value="1"/>
</dbReference>
<evidence type="ECO:0008006" key="5">
    <source>
        <dbReference type="Google" id="ProtNLM"/>
    </source>
</evidence>
<dbReference type="SUPFAM" id="SSF56349">
    <property type="entry name" value="DNA breaking-rejoining enzymes"/>
    <property type="match status" value="1"/>
</dbReference>
<proteinExistence type="predicted"/>